<sequence>MATLAELQAWRASLFEARMQGVRAFTDQNGERVEFNSDREMAAAIAACDREIAGHSRPHTIVFRKGM</sequence>
<dbReference type="EMBL" id="CP098401">
    <property type="protein sequence ID" value="URW76419.1"/>
    <property type="molecule type" value="Genomic_DNA"/>
</dbReference>
<keyword evidence="2" id="KW-1185">Reference proteome</keyword>
<dbReference type="Proteomes" id="UP001055580">
    <property type="component" value="Chromosome"/>
</dbReference>
<name>A0ABY4TWS5_9SPHN</name>
<dbReference type="NCBIfam" id="NF047331">
    <property type="entry name" value="phage_HTJ"/>
    <property type="match status" value="1"/>
</dbReference>
<reference evidence="1" key="1">
    <citation type="submission" date="2022-05" db="EMBL/GenBank/DDBJ databases">
        <title>Sphingomonas sp. strain RMG20 Genome sequencing and assembly.</title>
        <authorList>
            <person name="Kim I."/>
        </authorList>
    </citation>
    <scope>NUCLEOTIDE SEQUENCE</scope>
    <source>
        <strain evidence="1">RMG20</strain>
    </source>
</reference>
<dbReference type="RefSeq" id="WP_250753664.1">
    <property type="nucleotide sequence ID" value="NZ_CP098401.1"/>
</dbReference>
<accession>A0ABY4TWS5</accession>
<organism evidence="1 2">
    <name type="scientific">Sphingomonas donggukensis</name>
    <dbReference type="NCBI Taxonomy" id="2949093"/>
    <lineage>
        <taxon>Bacteria</taxon>
        <taxon>Pseudomonadati</taxon>
        <taxon>Pseudomonadota</taxon>
        <taxon>Alphaproteobacteria</taxon>
        <taxon>Sphingomonadales</taxon>
        <taxon>Sphingomonadaceae</taxon>
        <taxon>Sphingomonas</taxon>
    </lineage>
</organism>
<protein>
    <submittedName>
        <fullName evidence="1">Uncharacterized protein</fullName>
    </submittedName>
</protein>
<evidence type="ECO:0000313" key="2">
    <source>
        <dbReference type="Proteomes" id="UP001055580"/>
    </source>
</evidence>
<evidence type="ECO:0000313" key="1">
    <source>
        <dbReference type="EMBL" id="URW76419.1"/>
    </source>
</evidence>
<proteinExistence type="predicted"/>
<gene>
    <name evidence="1" type="ORF">M9980_04145</name>
</gene>